<feature type="transmembrane region" description="Helical" evidence="7">
    <location>
        <begin position="289"/>
        <end position="307"/>
    </location>
</feature>
<feature type="transmembrane region" description="Helical" evidence="7">
    <location>
        <begin position="313"/>
        <end position="333"/>
    </location>
</feature>
<comment type="subcellular location">
    <subcellularLocation>
        <location evidence="1">Cell membrane</location>
        <topology evidence="1">Multi-pass membrane protein</topology>
    </subcellularLocation>
</comment>
<feature type="transmembrane region" description="Helical" evidence="7">
    <location>
        <begin position="104"/>
        <end position="122"/>
    </location>
</feature>
<accession>A0A840WJI5</accession>
<gene>
    <name evidence="9" type="ORF">FHS89_000351</name>
</gene>
<dbReference type="PROSITE" id="PS50850">
    <property type="entry name" value="MFS"/>
    <property type="match status" value="1"/>
</dbReference>
<dbReference type="Proteomes" id="UP000553766">
    <property type="component" value="Unassembled WGS sequence"/>
</dbReference>
<evidence type="ECO:0000256" key="4">
    <source>
        <dbReference type="ARBA" id="ARBA00022692"/>
    </source>
</evidence>
<evidence type="ECO:0000313" key="9">
    <source>
        <dbReference type="EMBL" id="MBB5514353.1"/>
    </source>
</evidence>
<feature type="transmembrane region" description="Helical" evidence="7">
    <location>
        <begin position="153"/>
        <end position="173"/>
    </location>
</feature>
<keyword evidence="10" id="KW-1185">Reference proteome</keyword>
<name>A0A840WJI5_9RHOB</name>
<dbReference type="Pfam" id="PF05977">
    <property type="entry name" value="MFS_3"/>
    <property type="match status" value="1"/>
</dbReference>
<evidence type="ECO:0000256" key="1">
    <source>
        <dbReference type="ARBA" id="ARBA00004651"/>
    </source>
</evidence>
<keyword evidence="4 7" id="KW-0812">Transmembrane</keyword>
<keyword evidence="2" id="KW-0813">Transport</keyword>
<dbReference type="InterPro" id="IPR036259">
    <property type="entry name" value="MFS_trans_sf"/>
</dbReference>
<dbReference type="InterPro" id="IPR020846">
    <property type="entry name" value="MFS_dom"/>
</dbReference>
<dbReference type="PANTHER" id="PTHR23513:SF11">
    <property type="entry name" value="STAPHYLOFERRIN A TRANSPORTER"/>
    <property type="match status" value="1"/>
</dbReference>
<evidence type="ECO:0000313" key="10">
    <source>
        <dbReference type="Proteomes" id="UP000553766"/>
    </source>
</evidence>
<dbReference type="GO" id="GO:0022857">
    <property type="term" value="F:transmembrane transporter activity"/>
    <property type="evidence" value="ECO:0007669"/>
    <property type="project" value="InterPro"/>
</dbReference>
<feature type="transmembrane region" description="Helical" evidence="7">
    <location>
        <begin position="81"/>
        <end position="98"/>
    </location>
</feature>
<feature type="transmembrane region" description="Helical" evidence="7">
    <location>
        <begin position="179"/>
        <end position="196"/>
    </location>
</feature>
<dbReference type="Gene3D" id="1.20.1250.20">
    <property type="entry name" value="MFS general substrate transporter like domains"/>
    <property type="match status" value="1"/>
</dbReference>
<organism evidence="9 10">
    <name type="scientific">Rubricella aquisinus</name>
    <dbReference type="NCBI Taxonomy" id="2028108"/>
    <lineage>
        <taxon>Bacteria</taxon>
        <taxon>Pseudomonadati</taxon>
        <taxon>Pseudomonadota</taxon>
        <taxon>Alphaproteobacteria</taxon>
        <taxon>Rhodobacterales</taxon>
        <taxon>Paracoccaceae</taxon>
        <taxon>Rubricella</taxon>
    </lineage>
</organism>
<protein>
    <submittedName>
        <fullName evidence="9">MFS family permease</fullName>
    </submittedName>
</protein>
<evidence type="ECO:0000259" key="8">
    <source>
        <dbReference type="PROSITE" id="PS50850"/>
    </source>
</evidence>
<feature type="domain" description="Major facilitator superfamily (MFS) profile" evidence="8">
    <location>
        <begin position="1"/>
        <end position="412"/>
    </location>
</feature>
<dbReference type="EMBL" id="JACIJS010000001">
    <property type="protein sequence ID" value="MBB5514353.1"/>
    <property type="molecule type" value="Genomic_DNA"/>
</dbReference>
<dbReference type="InterPro" id="IPR010290">
    <property type="entry name" value="TM_effector"/>
</dbReference>
<evidence type="ECO:0000256" key="5">
    <source>
        <dbReference type="ARBA" id="ARBA00022989"/>
    </source>
</evidence>
<dbReference type="GO" id="GO:0005886">
    <property type="term" value="C:plasma membrane"/>
    <property type="evidence" value="ECO:0007669"/>
    <property type="project" value="UniProtKB-SubCell"/>
</dbReference>
<proteinExistence type="predicted"/>
<evidence type="ECO:0000256" key="6">
    <source>
        <dbReference type="ARBA" id="ARBA00023136"/>
    </source>
</evidence>
<dbReference type="RefSeq" id="WP_184007836.1">
    <property type="nucleotide sequence ID" value="NZ_JACIJS010000001.1"/>
</dbReference>
<keyword evidence="6 7" id="KW-0472">Membrane</keyword>
<dbReference type="AlphaFoldDB" id="A0A840WJI5"/>
<dbReference type="SUPFAM" id="SSF103473">
    <property type="entry name" value="MFS general substrate transporter"/>
    <property type="match status" value="1"/>
</dbReference>
<keyword evidence="3" id="KW-1003">Cell membrane</keyword>
<comment type="caution">
    <text evidence="9">The sequence shown here is derived from an EMBL/GenBank/DDBJ whole genome shotgun (WGS) entry which is preliminary data.</text>
</comment>
<dbReference type="PANTHER" id="PTHR23513">
    <property type="entry name" value="INTEGRAL MEMBRANE EFFLUX PROTEIN-RELATED"/>
    <property type="match status" value="1"/>
</dbReference>
<feature type="transmembrane region" description="Helical" evidence="7">
    <location>
        <begin position="223"/>
        <end position="248"/>
    </location>
</feature>
<feature type="transmembrane region" description="Helical" evidence="7">
    <location>
        <begin position="46"/>
        <end position="69"/>
    </location>
</feature>
<dbReference type="CDD" id="cd06173">
    <property type="entry name" value="MFS_MefA_like"/>
    <property type="match status" value="1"/>
</dbReference>
<sequence>MASALLSRNRNFRLLLSASAASNLGDGVAALAFPWLATLLTRDPLHIALVAFAGQVPWFLFALPAGVLIDRADRRMVIVRADLIRLLLSLCAVALVTMGMGQEGMIFALAALAFLLGTAEVFRDNAAQTFLPSIVDKPDLERANGQLWSVEQIMGAFVGPPLAGLLIAFAVPAPFAFDALMFALSALGIWCILPRASDVPRAARDRFVTEFIGGLRWLRAHALILRLALMLGCLNAMSAMAMTVLVLYSQEVLGLDAVGHGLLLTLGAAGGVVGGVLCPLLAARIGPRASLLLALALMPVPLVLLAVTSSPILAGLALFLEMAAALLWNVVTVSYRQRVIPDALLGRVNSIYRFFGWGTIPLGALAAGFVVTWAEPGMGREAALRLPFWMGATGLAAMFVLGVAILRFPKEK</sequence>
<feature type="transmembrane region" description="Helical" evidence="7">
    <location>
        <begin position="260"/>
        <end position="282"/>
    </location>
</feature>
<feature type="transmembrane region" description="Helical" evidence="7">
    <location>
        <begin position="386"/>
        <end position="406"/>
    </location>
</feature>
<evidence type="ECO:0000256" key="7">
    <source>
        <dbReference type="SAM" id="Phobius"/>
    </source>
</evidence>
<feature type="transmembrane region" description="Helical" evidence="7">
    <location>
        <begin position="354"/>
        <end position="374"/>
    </location>
</feature>
<evidence type="ECO:0000256" key="3">
    <source>
        <dbReference type="ARBA" id="ARBA00022475"/>
    </source>
</evidence>
<evidence type="ECO:0000256" key="2">
    <source>
        <dbReference type="ARBA" id="ARBA00022448"/>
    </source>
</evidence>
<reference evidence="9 10" key="1">
    <citation type="submission" date="2020-08" db="EMBL/GenBank/DDBJ databases">
        <title>Genomic Encyclopedia of Type Strains, Phase IV (KMG-IV): sequencing the most valuable type-strain genomes for metagenomic binning, comparative biology and taxonomic classification.</title>
        <authorList>
            <person name="Goeker M."/>
        </authorList>
    </citation>
    <scope>NUCLEOTIDE SEQUENCE [LARGE SCALE GENOMIC DNA]</scope>
    <source>
        <strain evidence="9 10">DSM 103377</strain>
    </source>
</reference>
<keyword evidence="5 7" id="KW-1133">Transmembrane helix</keyword>